<dbReference type="NCBIfam" id="NF033832">
    <property type="entry name" value="sce7726_fam"/>
    <property type="match status" value="1"/>
</dbReference>
<reference evidence="1 2" key="1">
    <citation type="submission" date="2016-02" db="EMBL/GenBank/DDBJ databases">
        <title>Genome sequence of Moorella mulderi DSM 14980.</title>
        <authorList>
            <person name="Poehlein A."/>
            <person name="Daniel R."/>
        </authorList>
    </citation>
    <scope>NUCLEOTIDE SEQUENCE [LARGE SCALE GENOMIC DNA]</scope>
    <source>
        <strain evidence="1 2">DSM 14980</strain>
    </source>
</reference>
<comment type="caution">
    <text evidence="1">The sequence shown here is derived from an EMBL/GenBank/DDBJ whole genome shotgun (WGS) entry which is preliminary data.</text>
</comment>
<proteinExistence type="predicted"/>
<sequence>MSYNTTEKEHFAGTEKAIMVTNDREIRQEISDSLIKKYGKEPGTLIVHELKVCQGEARIDIALVNGAMHGYEIKSDRDTLERLPGQIKIYNRVFDTITIVTGASHFKEVATLIPPWWGIKVASCEDSGKITITEIRQPERNANIDAFSLAQFLWKDELVDLVMRYNVGKEIKRLTRAQLWAYVSENISLEELKAYVRECLKKRQAWRPDAQRTLNDD</sequence>
<dbReference type="EMBL" id="LTBC01000022">
    <property type="protein sequence ID" value="KYH30706.1"/>
    <property type="molecule type" value="Genomic_DNA"/>
</dbReference>
<protein>
    <recommendedName>
        <fullName evidence="3">Sce7726 family protein</fullName>
    </recommendedName>
</protein>
<gene>
    <name evidence="1" type="ORF">MOMUL_29280</name>
</gene>
<name>A0A151ASV3_9FIRM</name>
<evidence type="ECO:0000313" key="2">
    <source>
        <dbReference type="Proteomes" id="UP000075670"/>
    </source>
</evidence>
<dbReference type="AlphaFoldDB" id="A0A151ASV3"/>
<dbReference type="InterPro" id="IPR047729">
    <property type="entry name" value="Sce7726-like"/>
</dbReference>
<evidence type="ECO:0000313" key="1">
    <source>
        <dbReference type="EMBL" id="KYH30706.1"/>
    </source>
</evidence>
<keyword evidence="2" id="KW-1185">Reference proteome</keyword>
<evidence type="ECO:0008006" key="3">
    <source>
        <dbReference type="Google" id="ProtNLM"/>
    </source>
</evidence>
<organism evidence="1 2">
    <name type="scientific">Moorella mulderi DSM 14980</name>
    <dbReference type="NCBI Taxonomy" id="1122241"/>
    <lineage>
        <taxon>Bacteria</taxon>
        <taxon>Bacillati</taxon>
        <taxon>Bacillota</taxon>
        <taxon>Clostridia</taxon>
        <taxon>Neomoorellales</taxon>
        <taxon>Neomoorellaceae</taxon>
        <taxon>Neomoorella</taxon>
    </lineage>
</organism>
<dbReference type="Proteomes" id="UP000075670">
    <property type="component" value="Unassembled WGS sequence"/>
</dbReference>
<accession>A0A151ASV3</accession>